<dbReference type="PROSITE" id="PS50968">
    <property type="entry name" value="BIOTINYL_LIPOYL"/>
    <property type="match status" value="1"/>
</dbReference>
<reference evidence="3 4" key="1">
    <citation type="submission" date="2015-12" db="EMBL/GenBank/DDBJ databases">
        <title>Diversity of Burkholderia near neighbor genomes.</title>
        <authorList>
            <person name="Sahl J."/>
            <person name="Wagner D."/>
            <person name="Keim P."/>
        </authorList>
    </citation>
    <scope>NUCLEOTIDE SEQUENCE [LARGE SCALE GENOMIC DNA]</scope>
    <source>
        <strain evidence="3 4">BDU6</strain>
    </source>
</reference>
<protein>
    <submittedName>
        <fullName evidence="3">Acetyl-CoA carboxylase biotin carboxyl carrier protein subunit</fullName>
    </submittedName>
</protein>
<dbReference type="InterPro" id="IPR000089">
    <property type="entry name" value="Biotin_lipoyl"/>
</dbReference>
<proteinExistence type="predicted"/>
<gene>
    <name evidence="3" type="ORF">WS70_08450</name>
</gene>
<keyword evidence="4" id="KW-1185">Reference proteome</keyword>
<evidence type="ECO:0000313" key="3">
    <source>
        <dbReference type="EMBL" id="AOJ01857.1"/>
    </source>
</evidence>
<dbReference type="AlphaFoldDB" id="A0A1B4FDW0"/>
<dbReference type="InterPro" id="IPR011053">
    <property type="entry name" value="Single_hybrid_motif"/>
</dbReference>
<dbReference type="KEGG" id="buu:WS70_08450"/>
<dbReference type="Pfam" id="PF00364">
    <property type="entry name" value="Biotin_lipoyl"/>
    <property type="match status" value="1"/>
</dbReference>
<accession>A0A1B4FDW0</accession>
<dbReference type="PANTHER" id="PTHR18866:SF33">
    <property type="entry name" value="METHYLCROTONOYL-COA CARBOXYLASE SUBUNIT ALPHA, MITOCHONDRIAL-RELATED"/>
    <property type="match status" value="1"/>
</dbReference>
<dbReference type="Proteomes" id="UP000062519">
    <property type="component" value="Chromosome 1"/>
</dbReference>
<dbReference type="InterPro" id="IPR050856">
    <property type="entry name" value="Biotin_carboxylase_complex"/>
</dbReference>
<dbReference type="SUPFAM" id="SSF51230">
    <property type="entry name" value="Single hybrid motif"/>
    <property type="match status" value="1"/>
</dbReference>
<keyword evidence="1" id="KW-0092">Biotin</keyword>
<name>A0A1B4FDW0_9BURK</name>
<dbReference type="Gene3D" id="2.40.50.100">
    <property type="match status" value="1"/>
</dbReference>
<evidence type="ECO:0000256" key="1">
    <source>
        <dbReference type="ARBA" id="ARBA00023267"/>
    </source>
</evidence>
<evidence type="ECO:0000259" key="2">
    <source>
        <dbReference type="PROSITE" id="PS50968"/>
    </source>
</evidence>
<dbReference type="CDD" id="cd06850">
    <property type="entry name" value="biotinyl_domain"/>
    <property type="match status" value="1"/>
</dbReference>
<organism evidence="3 4">
    <name type="scientific">Burkholderia mayonis</name>
    <dbReference type="NCBI Taxonomy" id="1385591"/>
    <lineage>
        <taxon>Bacteria</taxon>
        <taxon>Pseudomonadati</taxon>
        <taxon>Pseudomonadota</taxon>
        <taxon>Betaproteobacteria</taxon>
        <taxon>Burkholderiales</taxon>
        <taxon>Burkholderiaceae</taxon>
        <taxon>Burkholderia</taxon>
        <taxon>pseudomallei group</taxon>
    </lineage>
</organism>
<evidence type="ECO:0000313" key="4">
    <source>
        <dbReference type="Proteomes" id="UP000062519"/>
    </source>
</evidence>
<dbReference type="GO" id="GO:0004485">
    <property type="term" value="F:methylcrotonoyl-CoA carboxylase activity"/>
    <property type="evidence" value="ECO:0007669"/>
    <property type="project" value="TreeGrafter"/>
</dbReference>
<feature type="domain" description="Lipoyl-binding" evidence="2">
    <location>
        <begin position="82"/>
        <end position="172"/>
    </location>
</feature>
<dbReference type="EMBL" id="CP013386">
    <property type="protein sequence ID" value="AOJ01857.1"/>
    <property type="molecule type" value="Genomic_DNA"/>
</dbReference>
<sequence length="177" mass="18658">MSDAPEDEPPVRIDVQTLEPDVYRATFGDGCALLLRLISRESLPDGVVRLVAEADGAHHDVLLTPAARGGMTLDYAGIHRTIGTRGAPRGSNGTRRERGRAAHAAITAPMPARVAEILVAESDVVDEGAPVVRIEAMKMLMTLAAPRRCRIETVHVAAAENVEAGALLVSVADADPA</sequence>
<dbReference type="PANTHER" id="PTHR18866">
    <property type="entry name" value="CARBOXYLASE:PYRUVATE/ACETYL-COA/PROPIONYL-COA CARBOXYLASE"/>
    <property type="match status" value="1"/>
</dbReference>